<feature type="transmembrane region" description="Helical" evidence="8">
    <location>
        <begin position="295"/>
        <end position="314"/>
    </location>
</feature>
<evidence type="ECO:0000256" key="6">
    <source>
        <dbReference type="ARBA" id="ARBA00023136"/>
    </source>
</evidence>
<dbReference type="EMBL" id="MDVB01000008">
    <property type="protein sequence ID" value="PIT17976.1"/>
    <property type="molecule type" value="Genomic_DNA"/>
</dbReference>
<evidence type="ECO:0000256" key="3">
    <source>
        <dbReference type="ARBA" id="ARBA00022475"/>
    </source>
</evidence>
<feature type="transmembrane region" description="Helical" evidence="8">
    <location>
        <begin position="242"/>
        <end position="260"/>
    </location>
</feature>
<keyword evidence="5 8" id="KW-1133">Transmembrane helix</keyword>
<comment type="subcellular location">
    <subcellularLocation>
        <location evidence="1">Cell membrane</location>
        <topology evidence="1">Multi-pass membrane protein</topology>
    </subcellularLocation>
</comment>
<feature type="transmembrane region" description="Helical" evidence="8">
    <location>
        <begin position="60"/>
        <end position="79"/>
    </location>
</feature>
<feature type="transmembrane region" description="Helical" evidence="8">
    <location>
        <begin position="137"/>
        <end position="157"/>
    </location>
</feature>
<evidence type="ECO:0000256" key="8">
    <source>
        <dbReference type="SAM" id="Phobius"/>
    </source>
</evidence>
<feature type="transmembrane region" description="Helical" evidence="8">
    <location>
        <begin position="86"/>
        <end position="104"/>
    </location>
</feature>
<evidence type="ECO:0000256" key="2">
    <source>
        <dbReference type="ARBA" id="ARBA00005914"/>
    </source>
</evidence>
<dbReference type="PANTHER" id="PTHR10464">
    <property type="entry name" value="UREA TRANSPORTER"/>
    <property type="match status" value="1"/>
</dbReference>
<evidence type="ECO:0000256" key="4">
    <source>
        <dbReference type="ARBA" id="ARBA00022692"/>
    </source>
</evidence>
<dbReference type="PANTHER" id="PTHR10464:SF4">
    <property type="entry name" value="UREA TRANSPORTER"/>
    <property type="match status" value="1"/>
</dbReference>
<evidence type="ECO:0008006" key="11">
    <source>
        <dbReference type="Google" id="ProtNLM"/>
    </source>
</evidence>
<evidence type="ECO:0000256" key="7">
    <source>
        <dbReference type="PIRSR" id="PIRSR016502-1"/>
    </source>
</evidence>
<comment type="similarity">
    <text evidence="2">Belongs to the urea transporter family.</text>
</comment>
<feature type="transmembrane region" description="Helical" evidence="8">
    <location>
        <begin position="272"/>
        <end position="289"/>
    </location>
</feature>
<dbReference type="Proteomes" id="UP000231293">
    <property type="component" value="Unassembled WGS sequence"/>
</dbReference>
<dbReference type="GO" id="GO:0005886">
    <property type="term" value="C:plasma membrane"/>
    <property type="evidence" value="ECO:0007669"/>
    <property type="project" value="UniProtKB-SubCell"/>
</dbReference>
<dbReference type="PIRSF" id="PIRSF016502">
    <property type="entry name" value="Urea_transporter"/>
    <property type="match status" value="1"/>
</dbReference>
<reference evidence="9 10" key="1">
    <citation type="journal article" date="2017" name="MBio">
        <title>Type VI secretion-mediated competition in the bee gut microbiome.</title>
        <authorList>
            <person name="Steele M.I."/>
            <person name="Kwong W.K."/>
            <person name="Powell J.E."/>
            <person name="Whiteley M."/>
            <person name="Moran N.A."/>
        </authorList>
    </citation>
    <scope>NUCLEOTIDE SEQUENCE [LARGE SCALE GENOMIC DNA]</scope>
    <source>
        <strain evidence="9 10">App2-2</strain>
    </source>
</reference>
<keyword evidence="4 8" id="KW-0812">Transmembrane</keyword>
<protein>
    <recommendedName>
        <fullName evidence="11">Urea transporter</fullName>
    </recommendedName>
</protein>
<gene>
    <name evidence="9" type="ORF">BGI32_01535</name>
</gene>
<feature type="transmembrane region" description="Helical" evidence="8">
    <location>
        <begin position="189"/>
        <end position="211"/>
    </location>
</feature>
<keyword evidence="6 8" id="KW-0472">Membrane</keyword>
<evidence type="ECO:0000256" key="1">
    <source>
        <dbReference type="ARBA" id="ARBA00004651"/>
    </source>
</evidence>
<dbReference type="InterPro" id="IPR004937">
    <property type="entry name" value="Urea_transporter"/>
</dbReference>
<keyword evidence="3" id="KW-1003">Cell membrane</keyword>
<dbReference type="RefSeq" id="WP_180297517.1">
    <property type="nucleotide sequence ID" value="NZ_MDVB01000008.1"/>
</dbReference>
<feature type="transmembrane region" description="Helical" evidence="8">
    <location>
        <begin position="37"/>
        <end position="54"/>
    </location>
</feature>
<evidence type="ECO:0000256" key="5">
    <source>
        <dbReference type="ARBA" id="ARBA00022989"/>
    </source>
</evidence>
<evidence type="ECO:0000313" key="9">
    <source>
        <dbReference type="EMBL" id="PIT17976.1"/>
    </source>
</evidence>
<dbReference type="GO" id="GO:0015204">
    <property type="term" value="F:urea transmembrane transporter activity"/>
    <property type="evidence" value="ECO:0007669"/>
    <property type="project" value="InterPro"/>
</dbReference>
<dbReference type="Gene3D" id="1.10.3430.10">
    <property type="entry name" value="Ammonium transporter AmtB like domains"/>
    <property type="match status" value="1"/>
</dbReference>
<name>A0A2N9WW79_9NEIS</name>
<organism evidence="9 10">
    <name type="scientific">Snodgrassella alvi</name>
    <dbReference type="NCBI Taxonomy" id="1196083"/>
    <lineage>
        <taxon>Bacteria</taxon>
        <taxon>Pseudomonadati</taxon>
        <taxon>Pseudomonadota</taxon>
        <taxon>Betaproteobacteria</taxon>
        <taxon>Neisseriales</taxon>
        <taxon>Neisseriaceae</taxon>
        <taxon>Snodgrassella</taxon>
    </lineage>
</organism>
<proteinExistence type="inferred from homology"/>
<dbReference type="InterPro" id="IPR029020">
    <property type="entry name" value="Ammonium/urea_transptr"/>
</dbReference>
<feature type="site" description="Important for channel permeability" evidence="7">
    <location>
        <position position="301"/>
    </location>
</feature>
<accession>A0A2N9WW79</accession>
<comment type="caution">
    <text evidence="9">The sequence shown here is derived from an EMBL/GenBank/DDBJ whole genome shotgun (WGS) entry which is preliminary data.</text>
</comment>
<dbReference type="AlphaFoldDB" id="A0A2N9WW79"/>
<evidence type="ECO:0000313" key="10">
    <source>
        <dbReference type="Proteomes" id="UP000231293"/>
    </source>
</evidence>
<feature type="transmembrane region" description="Helical" evidence="8">
    <location>
        <begin position="218"/>
        <end position="236"/>
    </location>
</feature>
<feature type="transmembrane region" description="Helical" evidence="8">
    <location>
        <begin position="110"/>
        <end position="130"/>
    </location>
</feature>
<dbReference type="Pfam" id="PF03253">
    <property type="entry name" value="UT"/>
    <property type="match status" value="1"/>
</dbReference>
<sequence>MKMQFVRQHWHELTNTNRLCLFIDVILRSYGQVMLQNNPLSGLVFLVGVIHGGYSAGKPQIGLACLLAVISANAAAYMYRLNRKAWQQGIYGFNACLIGIALTTFCENSLYLWCSIVLAAILSVFITQAFNTILQQWCLPCLTIPFVLTTWLFLLAAPSLSALTLYPPPATSEAQISGYNLLHLVPDSILGIAEVFLFNSTLAGIIFLTGLAINSLRIAIYALAGSVLAIGIALLYGGQIAIISLGLYSFNAILTAITLATFSSSQDVKTSLYIVFGIILTVFTQAALTTLFKPFAIPVLTMPFIMVSWLWLLFNQTLNQR</sequence>